<accession>A0ABV1SD36</accession>
<feature type="domain" description="Xylose isomerase-like TIM barrel" evidence="2">
    <location>
        <begin position="21"/>
        <end position="240"/>
    </location>
</feature>
<comment type="caution">
    <text evidence="3">The sequence shown here is derived from an EMBL/GenBank/DDBJ whole genome shotgun (WGS) entry which is preliminary data.</text>
</comment>
<dbReference type="Gene3D" id="3.20.20.150">
    <property type="entry name" value="Divalent-metal-dependent TIM barrel enzymes"/>
    <property type="match status" value="1"/>
</dbReference>
<dbReference type="Pfam" id="PF01261">
    <property type="entry name" value="AP_endonuc_2"/>
    <property type="match status" value="1"/>
</dbReference>
<evidence type="ECO:0000313" key="4">
    <source>
        <dbReference type="Proteomes" id="UP001438953"/>
    </source>
</evidence>
<evidence type="ECO:0000259" key="2">
    <source>
        <dbReference type="Pfam" id="PF01261"/>
    </source>
</evidence>
<sequence length="264" mass="27910">MPKFAADLDHLFSDRPLMTRFSAAKSAGFDAVEMRSPYDAPASDLRYQLVMNDLFWTGLDAPPPNYTGGLPGFAGVAGQEDRFLRDLKRALRVADVLKSGFLTLVAGPEADLGVLAANLKAACKTHPKARFLIGPEGAQSPLPDLDACAGVLETVGAKNLALSADLGAILAQGCDPLAEITPYLPKLGHIRLAGADGQEPNDMDLAGLCAHLDAAGYKGYVCASYTPRETTEGGLAWLRRIIGDAPSEEPAPKKARGRPRKAKG</sequence>
<name>A0ABV1SD36_9RHOB</name>
<reference evidence="3 4" key="1">
    <citation type="submission" date="2024-01" db="EMBL/GenBank/DDBJ databases">
        <authorList>
            <person name="Deng Y."/>
            <person name="Su J."/>
        </authorList>
    </citation>
    <scope>NUCLEOTIDE SEQUENCE [LARGE SCALE GENOMIC DNA]</scope>
    <source>
        <strain evidence="3 4">CPCC 100088</strain>
    </source>
</reference>
<dbReference type="PANTHER" id="PTHR43489:SF6">
    <property type="entry name" value="HYDROXYPYRUVATE ISOMERASE-RELATED"/>
    <property type="match status" value="1"/>
</dbReference>
<keyword evidence="4" id="KW-1185">Reference proteome</keyword>
<organism evidence="3 4">
    <name type="scientific">Thioclava kandeliae</name>
    <dbReference type="NCBI Taxonomy" id="3070818"/>
    <lineage>
        <taxon>Bacteria</taxon>
        <taxon>Pseudomonadati</taxon>
        <taxon>Pseudomonadota</taxon>
        <taxon>Alphaproteobacteria</taxon>
        <taxon>Rhodobacterales</taxon>
        <taxon>Paracoccaceae</taxon>
        <taxon>Thioclava</taxon>
    </lineage>
</organism>
<keyword evidence="1" id="KW-0413">Isomerase</keyword>
<dbReference type="InterPro" id="IPR050417">
    <property type="entry name" value="Sugar_Epim/Isomerase"/>
</dbReference>
<protein>
    <submittedName>
        <fullName evidence="3">TIM barrel protein</fullName>
    </submittedName>
</protein>
<dbReference type="Proteomes" id="UP001438953">
    <property type="component" value="Unassembled WGS sequence"/>
</dbReference>
<dbReference type="InterPro" id="IPR013022">
    <property type="entry name" value="Xyl_isomerase-like_TIM-brl"/>
</dbReference>
<dbReference type="PANTHER" id="PTHR43489">
    <property type="entry name" value="ISOMERASE"/>
    <property type="match status" value="1"/>
</dbReference>
<dbReference type="EMBL" id="JAYWLC010000002">
    <property type="protein sequence ID" value="MER5170830.1"/>
    <property type="molecule type" value="Genomic_DNA"/>
</dbReference>
<gene>
    <name evidence="3" type="ORF">VSX56_03495</name>
</gene>
<dbReference type="InterPro" id="IPR036237">
    <property type="entry name" value="Xyl_isomerase-like_sf"/>
</dbReference>
<reference evidence="3 4" key="2">
    <citation type="submission" date="2024-06" db="EMBL/GenBank/DDBJ databases">
        <title>Thioclava kandeliae sp. nov. from a rhizosphere soil sample of Kandelia candel in a mangrove.</title>
        <authorList>
            <person name="Mu T."/>
        </authorList>
    </citation>
    <scope>NUCLEOTIDE SEQUENCE [LARGE SCALE GENOMIC DNA]</scope>
    <source>
        <strain evidence="3 4">CPCC 100088</strain>
    </source>
</reference>
<dbReference type="RefSeq" id="WP_350934875.1">
    <property type="nucleotide sequence ID" value="NZ_JAYWLC010000002.1"/>
</dbReference>
<evidence type="ECO:0000313" key="3">
    <source>
        <dbReference type="EMBL" id="MER5170830.1"/>
    </source>
</evidence>
<proteinExistence type="predicted"/>
<dbReference type="SUPFAM" id="SSF51658">
    <property type="entry name" value="Xylose isomerase-like"/>
    <property type="match status" value="1"/>
</dbReference>
<evidence type="ECO:0000256" key="1">
    <source>
        <dbReference type="ARBA" id="ARBA00023235"/>
    </source>
</evidence>